<protein>
    <submittedName>
        <fullName evidence="1">Uncharacterized protein</fullName>
    </submittedName>
</protein>
<dbReference type="AlphaFoldDB" id="A0AAI8YYK0"/>
<name>A0AAI8YYK0_9PEZI</name>
<reference evidence="1" key="1">
    <citation type="submission" date="2023-11" db="EMBL/GenBank/DDBJ databases">
        <authorList>
            <person name="Alioto T."/>
            <person name="Alioto T."/>
            <person name="Gomez Garrido J."/>
        </authorList>
    </citation>
    <scope>NUCLEOTIDE SEQUENCE</scope>
</reference>
<evidence type="ECO:0000313" key="2">
    <source>
        <dbReference type="Proteomes" id="UP001296104"/>
    </source>
</evidence>
<evidence type="ECO:0000313" key="1">
    <source>
        <dbReference type="EMBL" id="CAK4008435.1"/>
    </source>
</evidence>
<dbReference type="EMBL" id="CAVMBE010000024">
    <property type="protein sequence ID" value="CAK4008435.1"/>
    <property type="molecule type" value="Genomic_DNA"/>
</dbReference>
<organism evidence="1 2">
    <name type="scientific">Lecanosticta acicola</name>
    <dbReference type="NCBI Taxonomy" id="111012"/>
    <lineage>
        <taxon>Eukaryota</taxon>
        <taxon>Fungi</taxon>
        <taxon>Dikarya</taxon>
        <taxon>Ascomycota</taxon>
        <taxon>Pezizomycotina</taxon>
        <taxon>Dothideomycetes</taxon>
        <taxon>Dothideomycetidae</taxon>
        <taxon>Mycosphaerellales</taxon>
        <taxon>Mycosphaerellaceae</taxon>
        <taxon>Lecanosticta</taxon>
    </lineage>
</organism>
<proteinExistence type="predicted"/>
<sequence length="304" mass="34425">MEDEDTNLNAAARVLGIVELLERILSYLPMFKLFVLQSTNMTFHNTIQNSLQLRRTMFLTPDPPPGRDLCSRVFNPLLESTAFAPRNQDKRFAKKAFISQSSSSSGFGFSVHSEVSPDIYEAPDIGQPAEFSTLLAWHSDLLYKRSLPRHPDIIESWQYMVPVQPALKAIPIKLFRLYQRRGKHRMRNFMTAKRFVVTENPVSGGGPIRLQDLYESLGRKYERSWMLKYGAPREEEAKEDDVELSPAEEDDVLDDFDFDTFLNQPGYQDPGSPALDLGTNLDAGLRAVEDVGGLQYDLCGLVGL</sequence>
<accession>A0AAI8YYK0</accession>
<comment type="caution">
    <text evidence="1">The sequence shown here is derived from an EMBL/GenBank/DDBJ whole genome shotgun (WGS) entry which is preliminary data.</text>
</comment>
<dbReference type="Proteomes" id="UP001296104">
    <property type="component" value="Unassembled WGS sequence"/>
</dbReference>
<keyword evidence="2" id="KW-1185">Reference proteome</keyword>
<gene>
    <name evidence="1" type="ORF">LECACI_7A004364</name>
</gene>